<gene>
    <name evidence="1" type="ORF">RAN89_10495</name>
</gene>
<name>A0ABZ0AUR3_9BURK</name>
<keyword evidence="2" id="KW-1185">Reference proteome</keyword>
<accession>A0ABZ0AUR3</accession>
<protein>
    <submittedName>
        <fullName evidence="1">Uncharacterized protein</fullName>
    </submittedName>
</protein>
<evidence type="ECO:0000313" key="2">
    <source>
        <dbReference type="Proteomes" id="UP001302257"/>
    </source>
</evidence>
<dbReference type="EMBL" id="CP132507">
    <property type="protein sequence ID" value="WNO03359.1"/>
    <property type="molecule type" value="Genomic_DNA"/>
</dbReference>
<sequence>MTETKTETSKDSNKLLSAKHIAVVNGIGLKTIHAKRLRDMYRSAGWPCLDVVEIELLAAGLLERLQEEGGHERMRVTDVGIQFLALAANSNRQAKDPHEALVEKVAHDMFKEGRLVWTNLSLRAKITLQEEEQGSWRYCMPDVFSIRNSSVQAYLEPVVHEIKVNRADLLGDLKRPEKRAAYLELGGQCWYVLGRDAKDRPIAEPDEIPVECGVIQLVQERLEILRMAPKRQFNHLPFAVWMNLAKATPLRRSDVEPYQVMH</sequence>
<proteinExistence type="predicted"/>
<evidence type="ECO:0000313" key="1">
    <source>
        <dbReference type="EMBL" id="WNO03359.1"/>
    </source>
</evidence>
<dbReference type="Proteomes" id="UP001302257">
    <property type="component" value="Chromosome"/>
</dbReference>
<dbReference type="RefSeq" id="WP_313866264.1">
    <property type="nucleotide sequence ID" value="NZ_CP132507.1"/>
</dbReference>
<reference evidence="1 2" key="1">
    <citation type="submission" date="2023-08" db="EMBL/GenBank/DDBJ databases">
        <title>Rhodoferax potami sp. nov. and Rhodoferax mekongensis sp. nov., isolated from the Mekong River in Thailand.</title>
        <authorList>
            <person name="Kitikhun S."/>
            <person name="Charoenyingcharoen P."/>
            <person name="Siriarchawattana P."/>
            <person name="Likhitrattanapisal S."/>
            <person name="Nilsakha T."/>
            <person name="Chanpet A."/>
            <person name="Rattanawaree P."/>
            <person name="Ingsriswang S."/>
        </authorList>
    </citation>
    <scope>NUCLEOTIDE SEQUENCE [LARGE SCALE GENOMIC DNA]</scope>
    <source>
        <strain evidence="1 2">TBRC 17307</strain>
    </source>
</reference>
<organism evidence="1 2">
    <name type="scientific">Rhodoferax mekongensis</name>
    <dbReference type="NCBI Taxonomy" id="3068341"/>
    <lineage>
        <taxon>Bacteria</taxon>
        <taxon>Pseudomonadati</taxon>
        <taxon>Pseudomonadota</taxon>
        <taxon>Betaproteobacteria</taxon>
        <taxon>Burkholderiales</taxon>
        <taxon>Comamonadaceae</taxon>
        <taxon>Rhodoferax</taxon>
    </lineage>
</organism>